<accession>A0AAV4H6U8</accession>
<dbReference type="Proteomes" id="UP000762676">
    <property type="component" value="Unassembled WGS sequence"/>
</dbReference>
<dbReference type="AlphaFoldDB" id="A0AAV4H6U8"/>
<sequence length="151" mass="17099">MESDPQENTPLKYMQVSVDAIRVITQDPEQSECAYQEPFIPACSDMKRDNSEIPTSAVPTSTQILVVLRRSQLGLAPNPETKKSYITLQPYNNYKDETTTNATYNDQTPTDTILTAQSWFQNFDNFLRTDTRLYRLTATVGSDVDSGSWTN</sequence>
<proteinExistence type="predicted"/>
<protein>
    <submittedName>
        <fullName evidence="1">Uncharacterized protein</fullName>
    </submittedName>
</protein>
<reference evidence="1 2" key="1">
    <citation type="journal article" date="2021" name="Elife">
        <title>Chloroplast acquisition without the gene transfer in kleptoplastic sea slugs, Plakobranchus ocellatus.</title>
        <authorList>
            <person name="Maeda T."/>
            <person name="Takahashi S."/>
            <person name="Yoshida T."/>
            <person name="Shimamura S."/>
            <person name="Takaki Y."/>
            <person name="Nagai Y."/>
            <person name="Toyoda A."/>
            <person name="Suzuki Y."/>
            <person name="Arimoto A."/>
            <person name="Ishii H."/>
            <person name="Satoh N."/>
            <person name="Nishiyama T."/>
            <person name="Hasebe M."/>
            <person name="Maruyama T."/>
            <person name="Minagawa J."/>
            <person name="Obokata J."/>
            <person name="Shigenobu S."/>
        </authorList>
    </citation>
    <scope>NUCLEOTIDE SEQUENCE [LARGE SCALE GENOMIC DNA]</scope>
</reference>
<evidence type="ECO:0000313" key="2">
    <source>
        <dbReference type="Proteomes" id="UP000762676"/>
    </source>
</evidence>
<comment type="caution">
    <text evidence="1">The sequence shown here is derived from an EMBL/GenBank/DDBJ whole genome shotgun (WGS) entry which is preliminary data.</text>
</comment>
<organism evidence="1 2">
    <name type="scientific">Elysia marginata</name>
    <dbReference type="NCBI Taxonomy" id="1093978"/>
    <lineage>
        <taxon>Eukaryota</taxon>
        <taxon>Metazoa</taxon>
        <taxon>Spiralia</taxon>
        <taxon>Lophotrochozoa</taxon>
        <taxon>Mollusca</taxon>
        <taxon>Gastropoda</taxon>
        <taxon>Heterobranchia</taxon>
        <taxon>Euthyneura</taxon>
        <taxon>Panpulmonata</taxon>
        <taxon>Sacoglossa</taxon>
        <taxon>Placobranchoidea</taxon>
        <taxon>Plakobranchidae</taxon>
        <taxon>Elysia</taxon>
    </lineage>
</organism>
<gene>
    <name evidence="1" type="ORF">ElyMa_004390700</name>
</gene>
<name>A0AAV4H6U8_9GAST</name>
<evidence type="ECO:0000313" key="1">
    <source>
        <dbReference type="EMBL" id="GFR93957.1"/>
    </source>
</evidence>
<keyword evidence="2" id="KW-1185">Reference proteome</keyword>
<dbReference type="EMBL" id="BMAT01008864">
    <property type="protein sequence ID" value="GFR93957.1"/>
    <property type="molecule type" value="Genomic_DNA"/>
</dbReference>